<protein>
    <submittedName>
        <fullName evidence="2">Uncharacterized protein</fullName>
    </submittedName>
</protein>
<evidence type="ECO:0000313" key="3">
    <source>
        <dbReference type="Proteomes" id="UP000228503"/>
    </source>
</evidence>
<keyword evidence="1" id="KW-1133">Transmembrane helix</keyword>
<feature type="transmembrane region" description="Helical" evidence="1">
    <location>
        <begin position="221"/>
        <end position="240"/>
    </location>
</feature>
<feature type="transmembrane region" description="Helical" evidence="1">
    <location>
        <begin position="150"/>
        <end position="169"/>
    </location>
</feature>
<dbReference type="AlphaFoldDB" id="A0A2M7TZ55"/>
<evidence type="ECO:0000256" key="1">
    <source>
        <dbReference type="SAM" id="Phobius"/>
    </source>
</evidence>
<feature type="transmembrane region" description="Helical" evidence="1">
    <location>
        <begin position="176"/>
        <end position="209"/>
    </location>
</feature>
<reference evidence="3" key="1">
    <citation type="submission" date="2017-09" db="EMBL/GenBank/DDBJ databases">
        <title>Depth-based differentiation of microbial function through sediment-hosted aquifers and enrichment of novel symbionts in the deep terrestrial subsurface.</title>
        <authorList>
            <person name="Probst A.J."/>
            <person name="Ladd B."/>
            <person name="Jarett J.K."/>
            <person name="Geller-Mcgrath D.E."/>
            <person name="Sieber C.M.K."/>
            <person name="Emerson J.B."/>
            <person name="Anantharaman K."/>
            <person name="Thomas B.C."/>
            <person name="Malmstrom R."/>
            <person name="Stieglmeier M."/>
            <person name="Klingl A."/>
            <person name="Woyke T."/>
            <person name="Ryan C.M."/>
            <person name="Banfield J.F."/>
        </authorList>
    </citation>
    <scope>NUCLEOTIDE SEQUENCE [LARGE SCALE GENOMIC DNA]</scope>
</reference>
<organism evidence="2 3">
    <name type="scientific">Candidatus Roizmanbacteria bacterium CG_4_10_14_0_2_um_filter_39_13</name>
    <dbReference type="NCBI Taxonomy" id="1974825"/>
    <lineage>
        <taxon>Bacteria</taxon>
        <taxon>Candidatus Roizmaniibacteriota</taxon>
    </lineage>
</organism>
<feature type="transmembrane region" description="Helical" evidence="1">
    <location>
        <begin position="358"/>
        <end position="374"/>
    </location>
</feature>
<comment type="caution">
    <text evidence="2">The sequence shown here is derived from an EMBL/GenBank/DDBJ whole genome shotgun (WGS) entry which is preliminary data.</text>
</comment>
<feature type="transmembrane region" description="Helical" evidence="1">
    <location>
        <begin position="109"/>
        <end position="130"/>
    </location>
</feature>
<feature type="transmembrane region" description="Helical" evidence="1">
    <location>
        <begin position="386"/>
        <end position="407"/>
    </location>
</feature>
<dbReference type="Proteomes" id="UP000228503">
    <property type="component" value="Unassembled WGS sequence"/>
</dbReference>
<feature type="transmembrane region" description="Helical" evidence="1">
    <location>
        <begin position="330"/>
        <end position="346"/>
    </location>
</feature>
<sequence>MLVMMPSGTDFCLADRCGIHFWGVHSHDSMWHLEIANVAFLTFPFQVPTFSGGVLSGYNILMDIVLYGFSLIGIPSIITLFKIVPIVWFFFYTLLTISFARKIRDTKQFILLSLFFVYFAGHLGYFLQLYHDGSIFKGSQSFSLQSMTSLLNTQFALTLPMILAQLALLKSKSRSLISVITMGVLTFFIFGLKFYGGVISSLILFFYLLDWMIEKKTITKLIKPVIMFFLFTSASIILFYNPFQASQTGSIFIFSPFAIVHSMIEAPNMVYLRDMVNARYYLYEQGWSPRLLYIELLSTFLYVFFNFGVRFIGIIYIFIRALVRRTRFEMYLLGLVFASIALSVLLIQKGDWWNTVQFGYYGIFISNFMIVIMLDDMIRTFGKKSLIIVISIIILAFPATLQTVNAFTKSDTLYISRQELQAMKYLKNKPDGVVFNSFLATDGYSFLDYRTSGYVAAFTDKQVYFGHMGPLNIIGVPFRERWEAIKNNECDVFTNVDYIYYVKGHDDTILNECDTNLIQKFEQGFENNEVIIYQKK</sequence>
<feature type="transmembrane region" description="Helical" evidence="1">
    <location>
        <begin position="64"/>
        <end position="97"/>
    </location>
</feature>
<gene>
    <name evidence="2" type="ORF">COY16_03240</name>
</gene>
<keyword evidence="1" id="KW-0812">Transmembrane</keyword>
<proteinExistence type="predicted"/>
<feature type="transmembrane region" description="Helical" evidence="1">
    <location>
        <begin position="292"/>
        <end position="318"/>
    </location>
</feature>
<dbReference type="EMBL" id="PFOB01000040">
    <property type="protein sequence ID" value="PIZ62932.1"/>
    <property type="molecule type" value="Genomic_DNA"/>
</dbReference>
<name>A0A2M7TZ55_9BACT</name>
<evidence type="ECO:0000313" key="2">
    <source>
        <dbReference type="EMBL" id="PIZ62932.1"/>
    </source>
</evidence>
<feature type="transmembrane region" description="Helical" evidence="1">
    <location>
        <begin position="252"/>
        <end position="272"/>
    </location>
</feature>
<accession>A0A2M7TZ55</accession>
<keyword evidence="1" id="KW-0472">Membrane</keyword>